<evidence type="ECO:0000256" key="2">
    <source>
        <dbReference type="ARBA" id="ARBA00022824"/>
    </source>
</evidence>
<keyword evidence="3 7" id="KW-1133">Transmembrane helix</keyword>
<dbReference type="GO" id="GO:0005789">
    <property type="term" value="C:endoplasmic reticulum membrane"/>
    <property type="evidence" value="ECO:0007669"/>
    <property type="project" value="TreeGrafter"/>
</dbReference>
<dbReference type="STRING" id="67767.A0A0J7K9H8"/>
<evidence type="ECO:0000256" key="1">
    <source>
        <dbReference type="ARBA" id="ARBA00022692"/>
    </source>
</evidence>
<evidence type="ECO:0000256" key="5">
    <source>
        <dbReference type="ARBA" id="ARBA00023329"/>
    </source>
</evidence>
<gene>
    <name evidence="9" type="ORF">RF55_13872</name>
</gene>
<dbReference type="PANTHER" id="PTHR31792">
    <property type="entry name" value="VACUOLAR ATPASE ASSEMBLY INTEGRAL MEMBRANE PROTEIN VMA21"/>
    <property type="match status" value="1"/>
</dbReference>
<dbReference type="GO" id="GO:0070072">
    <property type="term" value="P:vacuolar proton-transporting V-type ATPase complex assembly"/>
    <property type="evidence" value="ECO:0007669"/>
    <property type="project" value="InterPro"/>
</dbReference>
<evidence type="ECO:0000256" key="6">
    <source>
        <dbReference type="SAM" id="MobiDB-lite"/>
    </source>
</evidence>
<organism evidence="9 10">
    <name type="scientific">Lasius niger</name>
    <name type="common">Black garden ant</name>
    <dbReference type="NCBI Taxonomy" id="67767"/>
    <lineage>
        <taxon>Eukaryota</taxon>
        <taxon>Metazoa</taxon>
        <taxon>Ecdysozoa</taxon>
        <taxon>Arthropoda</taxon>
        <taxon>Hexapoda</taxon>
        <taxon>Insecta</taxon>
        <taxon>Pterygota</taxon>
        <taxon>Neoptera</taxon>
        <taxon>Endopterygota</taxon>
        <taxon>Hymenoptera</taxon>
        <taxon>Apocrita</taxon>
        <taxon>Aculeata</taxon>
        <taxon>Formicoidea</taxon>
        <taxon>Formicidae</taxon>
        <taxon>Formicinae</taxon>
        <taxon>Lasius</taxon>
        <taxon>Lasius</taxon>
    </lineage>
</organism>
<evidence type="ECO:0000259" key="8">
    <source>
        <dbReference type="Pfam" id="PF21153"/>
    </source>
</evidence>
<name>A0A0J7K9H8_LASNI</name>
<dbReference type="AlphaFoldDB" id="A0A0J7K9H8"/>
<feature type="transmembrane region" description="Helical" evidence="7">
    <location>
        <begin position="181"/>
        <end position="204"/>
    </location>
</feature>
<evidence type="ECO:0000313" key="10">
    <source>
        <dbReference type="Proteomes" id="UP000036403"/>
    </source>
</evidence>
<keyword evidence="9" id="KW-0808">Transferase</keyword>
<evidence type="ECO:0000256" key="4">
    <source>
        <dbReference type="ARBA" id="ARBA00023136"/>
    </source>
</evidence>
<protein>
    <submittedName>
        <fullName evidence="9">Methyltransferase nsun5</fullName>
    </submittedName>
</protein>
<proteinExistence type="predicted"/>
<dbReference type="Pfam" id="PF09446">
    <property type="entry name" value="VMA21"/>
    <property type="match status" value="1"/>
</dbReference>
<keyword evidence="10" id="KW-1185">Reference proteome</keyword>
<accession>A0A0J7K9H8</accession>
<dbReference type="GO" id="GO:0032259">
    <property type="term" value="P:methylation"/>
    <property type="evidence" value="ECO:0007669"/>
    <property type="project" value="UniProtKB-KW"/>
</dbReference>
<keyword evidence="2" id="KW-0256">Endoplasmic reticulum</keyword>
<feature type="non-terminal residue" evidence="9">
    <location>
        <position position="1"/>
    </location>
</feature>
<keyword evidence="5" id="KW-0968">Cytoplasmic vesicle</keyword>
<keyword evidence="4 7" id="KW-0472">Membrane</keyword>
<dbReference type="InterPro" id="IPR048889">
    <property type="entry name" value="NSUN5_RCM1_N"/>
</dbReference>
<feature type="region of interest" description="Disordered" evidence="6">
    <location>
        <begin position="211"/>
        <end position="234"/>
    </location>
</feature>
<dbReference type="GO" id="GO:0031410">
    <property type="term" value="C:cytoplasmic vesicle"/>
    <property type="evidence" value="ECO:0007669"/>
    <property type="project" value="UniProtKB-KW"/>
</dbReference>
<comment type="caution">
    <text evidence="9">The sequence shown here is derived from an EMBL/GenBank/DDBJ whole genome shotgun (WGS) entry which is preliminary data.</text>
</comment>
<keyword evidence="9" id="KW-0489">Methyltransferase</keyword>
<keyword evidence="1 7" id="KW-0812">Transmembrane</keyword>
<dbReference type="EMBL" id="LBMM01011176">
    <property type="protein sequence ID" value="KMQ86992.1"/>
    <property type="molecule type" value="Genomic_DNA"/>
</dbReference>
<feature type="domain" description="NSUN5/RCM1 N-terminal" evidence="8">
    <location>
        <begin position="5"/>
        <end position="79"/>
    </location>
</feature>
<dbReference type="GO" id="GO:0008168">
    <property type="term" value="F:methyltransferase activity"/>
    <property type="evidence" value="ECO:0007669"/>
    <property type="project" value="UniProtKB-KW"/>
</dbReference>
<dbReference type="Pfam" id="PF21153">
    <property type="entry name" value="NSUN5_N"/>
    <property type="match status" value="1"/>
</dbReference>
<feature type="transmembrane region" description="Helical" evidence="7">
    <location>
        <begin position="150"/>
        <end position="169"/>
    </location>
</feature>
<dbReference type="OrthoDB" id="435282at2759"/>
<dbReference type="PaxDb" id="67767-A0A0J7K9H8"/>
<evidence type="ECO:0000256" key="3">
    <source>
        <dbReference type="ARBA" id="ARBA00022989"/>
    </source>
</evidence>
<dbReference type="InterPro" id="IPR019013">
    <property type="entry name" value="Vma21"/>
</dbReference>
<dbReference type="PANTHER" id="PTHR31792:SF3">
    <property type="entry name" value="VACUOLAR ATPASE ASSEMBLY INTEGRAL MEMBRANE PROTEIN VMA21"/>
    <property type="match status" value="1"/>
</dbReference>
<evidence type="ECO:0000256" key="7">
    <source>
        <dbReference type="SAM" id="Phobius"/>
    </source>
</evidence>
<dbReference type="Proteomes" id="UP000036403">
    <property type="component" value="Unassembled WGS sequence"/>
</dbReference>
<reference evidence="9 10" key="1">
    <citation type="submission" date="2015-04" db="EMBL/GenBank/DDBJ databases">
        <title>Lasius niger genome sequencing.</title>
        <authorList>
            <person name="Konorov E.A."/>
            <person name="Nikitin M.A."/>
            <person name="Kirill M.V."/>
            <person name="Chang P."/>
        </authorList>
    </citation>
    <scope>NUCLEOTIDE SEQUENCE [LARGE SCALE GENOMIC DNA]</scope>
    <source>
        <tissue evidence="9">Whole</tissue>
    </source>
</reference>
<sequence length="234" mass="27093">NISGIYGLSMNTLRMLHHLDQLFDKTHILTEQPRLDPWLARVLITELLWGKKCLKGHSKPVLTVLAYEKKLQEELKNLNYIETLISHKEKVEIFFFMVLIIRNCRILSSRRNKRAGIINLRDYQRSCHQEPICEKKSNCAMGLVEVMGTLFLYSIAMFTLPFAAFFGIQHFMTLEFQTDTFVTNCVSVLAAVITVNLIISCYAYQALHESNEEKEQSEDEIRVESKESLNKKAD</sequence>
<evidence type="ECO:0000313" key="9">
    <source>
        <dbReference type="EMBL" id="KMQ86992.1"/>
    </source>
</evidence>